<protein>
    <recommendedName>
        <fullName evidence="3">DDE-1 domain-containing protein</fullName>
    </recommendedName>
</protein>
<gene>
    <name evidence="1" type="ORF">EZS28_050016</name>
</gene>
<organism evidence="1 2">
    <name type="scientific">Streblomastix strix</name>
    <dbReference type="NCBI Taxonomy" id="222440"/>
    <lineage>
        <taxon>Eukaryota</taxon>
        <taxon>Metamonada</taxon>
        <taxon>Preaxostyla</taxon>
        <taxon>Oxymonadida</taxon>
        <taxon>Streblomastigidae</taxon>
        <taxon>Streblomastix</taxon>
    </lineage>
</organism>
<dbReference type="OrthoDB" id="10043687at2759"/>
<reference evidence="1 2" key="1">
    <citation type="submission" date="2019-03" db="EMBL/GenBank/DDBJ databases">
        <title>Single cell metagenomics reveals metabolic interactions within the superorganism composed of flagellate Streblomastix strix and complex community of Bacteroidetes bacteria on its surface.</title>
        <authorList>
            <person name="Treitli S.C."/>
            <person name="Kolisko M."/>
            <person name="Husnik F."/>
            <person name="Keeling P."/>
            <person name="Hampl V."/>
        </authorList>
    </citation>
    <scope>NUCLEOTIDE SEQUENCE [LARGE SCALE GENOMIC DNA]</scope>
    <source>
        <strain evidence="1">ST1C</strain>
    </source>
</reference>
<dbReference type="EMBL" id="SNRW01036288">
    <property type="protein sequence ID" value="KAA6354457.1"/>
    <property type="molecule type" value="Genomic_DNA"/>
</dbReference>
<accession>A0A5J4T876</accession>
<dbReference type="AlphaFoldDB" id="A0A5J4T876"/>
<evidence type="ECO:0000313" key="2">
    <source>
        <dbReference type="Proteomes" id="UP000324800"/>
    </source>
</evidence>
<feature type="non-terminal residue" evidence="1">
    <location>
        <position position="176"/>
    </location>
</feature>
<name>A0A5J4T876_9EUKA</name>
<evidence type="ECO:0008006" key="3">
    <source>
        <dbReference type="Google" id="ProtNLM"/>
    </source>
</evidence>
<comment type="caution">
    <text evidence="1">The sequence shown here is derived from an EMBL/GenBank/DDBJ whole genome shotgun (WGS) entry which is preliminary data.</text>
</comment>
<evidence type="ECO:0000313" key="1">
    <source>
        <dbReference type="EMBL" id="KAA6354457.1"/>
    </source>
</evidence>
<sequence length="176" mass="20068">MKIKDIKTYVTEAEEAFHGLDTSLVNDTDETGHTEFGNIRNKKVIVPIETKESSLRYKVTRTSKHVQALPCISLIRNSAPPLILLLRKRQIVYPYPITLRREMDQLVMTTPKAYATIEALDKWIDSCYFPFVDQRQAELGKHTAPAVLQLDNSSAHVNEGIQAKQATHNFRMLSFP</sequence>
<proteinExistence type="predicted"/>
<dbReference type="Proteomes" id="UP000324800">
    <property type="component" value="Unassembled WGS sequence"/>
</dbReference>